<dbReference type="InterPro" id="IPR011639">
    <property type="entry name" value="MethylTrfase_TaqI-like_dom"/>
</dbReference>
<keyword evidence="4" id="KW-0378">Hydrolase</keyword>
<dbReference type="Pfam" id="PF07669">
    <property type="entry name" value="Eco57I"/>
    <property type="match status" value="1"/>
</dbReference>
<dbReference type="Gene3D" id="3.40.50.300">
    <property type="entry name" value="P-loop containing nucleotide triphosphate hydrolases"/>
    <property type="match status" value="1"/>
</dbReference>
<feature type="region of interest" description="Disordered" evidence="1">
    <location>
        <begin position="750"/>
        <end position="795"/>
    </location>
</feature>
<keyword evidence="4" id="KW-0255">Endonuclease</keyword>
<dbReference type="GO" id="GO:0016787">
    <property type="term" value="F:hydrolase activity"/>
    <property type="evidence" value="ECO:0007669"/>
    <property type="project" value="InterPro"/>
</dbReference>
<dbReference type="GO" id="GO:0009007">
    <property type="term" value="F:site-specific DNA-methyltransferase (adenine-specific) activity"/>
    <property type="evidence" value="ECO:0007669"/>
    <property type="project" value="UniProtKB-EC"/>
</dbReference>
<dbReference type="GO" id="GO:0005524">
    <property type="term" value="F:ATP binding"/>
    <property type="evidence" value="ECO:0007669"/>
    <property type="project" value="InterPro"/>
</dbReference>
<dbReference type="Proteomes" id="UP000320801">
    <property type="component" value="Unassembled WGS sequence"/>
</dbReference>
<evidence type="ECO:0000259" key="3">
    <source>
        <dbReference type="Pfam" id="PF07669"/>
    </source>
</evidence>
<dbReference type="PROSITE" id="PS00092">
    <property type="entry name" value="N6_MTASE"/>
    <property type="match status" value="1"/>
</dbReference>
<dbReference type="GO" id="GO:0006304">
    <property type="term" value="P:DNA modification"/>
    <property type="evidence" value="ECO:0007669"/>
    <property type="project" value="InterPro"/>
</dbReference>
<reference evidence="4 5" key="1">
    <citation type="submission" date="2019-03" db="EMBL/GenBank/DDBJ databases">
        <title>Characterization of a novel Mycoplasma cynos real-time PCR assay.</title>
        <authorList>
            <person name="Tallmadge R.L."/>
            <person name="Mitchell P.K."/>
            <person name="Goodman L."/>
        </authorList>
    </citation>
    <scope>NUCLEOTIDE SEQUENCE [LARGE SCALE GENOMIC DNA]</scope>
    <source>
        <strain evidence="4 5">1642</strain>
    </source>
</reference>
<dbReference type="GO" id="GO:0032259">
    <property type="term" value="P:methylation"/>
    <property type="evidence" value="ECO:0007669"/>
    <property type="project" value="InterPro"/>
</dbReference>
<feature type="compositionally biased region" description="Acidic residues" evidence="1">
    <location>
        <begin position="761"/>
        <end position="775"/>
    </location>
</feature>
<feature type="compositionally biased region" description="Basic and acidic residues" evidence="1">
    <location>
        <begin position="778"/>
        <end position="795"/>
    </location>
</feature>
<dbReference type="Pfam" id="PF04851">
    <property type="entry name" value="ResIII"/>
    <property type="match status" value="1"/>
</dbReference>
<dbReference type="GO" id="GO:0004519">
    <property type="term" value="F:endonuclease activity"/>
    <property type="evidence" value="ECO:0007669"/>
    <property type="project" value="UniProtKB-KW"/>
</dbReference>
<organism evidence="4 5">
    <name type="scientific">Mycoplasmopsis mucosicanis</name>
    <dbReference type="NCBI Taxonomy" id="458208"/>
    <lineage>
        <taxon>Bacteria</taxon>
        <taxon>Bacillati</taxon>
        <taxon>Mycoplasmatota</taxon>
        <taxon>Mycoplasmoidales</taxon>
        <taxon>Metamycoplasmataceae</taxon>
        <taxon>Mycoplasmopsis</taxon>
    </lineage>
</organism>
<proteinExistence type="predicted"/>
<evidence type="ECO:0000313" key="4">
    <source>
        <dbReference type="EMBL" id="TQC51262.1"/>
    </source>
</evidence>
<keyword evidence="5" id="KW-1185">Reference proteome</keyword>
<dbReference type="OrthoDB" id="9813673at2"/>
<name>A0A507SPH8_9BACT</name>
<sequence length="1379" mass="160642">MTIAWLKIGDLRRKLNLKTWLVRRYFKLNDNKIEAIDILDRIIDGRVEPHIYAFTTNTIPNYLKVGDTYRSVAKRLSEWRVFFPELEKQYEGKALIDDETYFRDYSVHKYLEDDLKKKRLLPSDLEDNLYYSKEFFKEATPEDVENAINDIKNSYIENTGKYEYYSSKNNLHQTFHYQRGDNWNLRPNQLEAVNNFDKAIKNGRKNLLMYAVMRFGKSFTSLCCALKMDAKLVLVLSAKADVKDEWKKTVESAGNFYQYIFLDAEDLLRNEEIIKDKRFKDKRIVLFLTLQDLQGETIKDKHKQLFKEQIDLLIVDETHFGARAESFGKILKDAGYEKTDEQNFKKISDDSIDVLDAEEEIKKINASIRLHLSGTPYRILMGSEFEKEDIISFVQFSDIVREQEEWDKINLNNDDVNEWDNPYYGFPQMIRFAFNPNKSSRQKMEALRRSGVSFAFSKLFEPVSIKKDSKNNNHKKFQNESEIIDLLKVIDGSKDDEDLLGFLDYDKIKEGKMCRHMVMVLPYCASCDAMEALITNNKDSFKNLNDYEILNISGVDSSKTFRTPNDIKNKIKEYEAQNKKTLTLTVNRMLTGSTVEQWDTMLYFKDTTSPQEYDQSIFRLQNQYVRTLVGESGIIKENLKPQTLLVDFDPDRLFRMQEQKSLIYNVNTDENGNAKLRERIEEELRISPVIVMNNNKIKQVEATNILEAVSLYNNQRSVSDEVMDIPIDLSILEDDEVRKVIEEQGEFNSKQGLTIVPNQGEGEELDIDDPSDDSSDTNGDKNNENKSFKEEKTDEEIKRLEGQIKTYYQRLLFFSFLTKDNVTSLDDILNVIQNDENTRLAKNLYLNKNVLEKLSYLMDPFKRSKLDYKIQNISKLAFDDSVSPLDRALTSLKKFNRMSESEVITPSNVCDEMVNLIPEDGLRKIVNEKNKLLDIATKSGEYAVALYKRLIDDLGFSHEEVKDIICSIPTSSIAYEFTRRFYEILDLNVDNIASHFNAYDLINIKNESDDVDYERVGYLLKQNKKFSEIHLTDEMKAGEEMVKFGAVIGNPPYQANNSLRNRDDSIYNLFMDLGYSISDICIFVTPARFLNNVGSTPSIWNKKMLDDMHFKVERYSVKSTDVFENVDIKGGIAITSRNKNVNYSPIGMFISNNILRGIYDKVSIKSSNFKENISDLMYVQNKFNLKNVFEDYPELVNVMKKEKRITSSAFKQYHLLFKNFEFDNAVQIYGRLLNDRTYMWIDKKYLEYHENLEYYKVFVPAANGSGALGEVLSTPVIGYPVIGYTQTFISLGKFEVKEEAEALLKYIKTKFARLMLGLKKTTQNNKTKETWSKIPMQDFTSSSDIDWSKSIEEIDEQLFDKYGLNENERIYIKSSIKEM</sequence>
<keyword evidence="4" id="KW-0540">Nuclease</keyword>
<feature type="domain" description="Helicase/UvrB N-terminal" evidence="2">
    <location>
        <begin position="184"/>
        <end position="377"/>
    </location>
</feature>
<evidence type="ECO:0000313" key="5">
    <source>
        <dbReference type="Proteomes" id="UP000320801"/>
    </source>
</evidence>
<feature type="domain" description="Type II methyltransferase M.TaqI-like" evidence="3">
    <location>
        <begin position="972"/>
        <end position="1123"/>
    </location>
</feature>
<dbReference type="Gene3D" id="3.40.50.150">
    <property type="entry name" value="Vaccinia Virus protein VP39"/>
    <property type="match status" value="1"/>
</dbReference>
<protein>
    <submittedName>
        <fullName evidence="4">Restriction endonuclease</fullName>
    </submittedName>
</protein>
<dbReference type="InterPro" id="IPR006935">
    <property type="entry name" value="Helicase/UvrB_N"/>
</dbReference>
<dbReference type="InterPro" id="IPR029063">
    <property type="entry name" value="SAM-dependent_MTases_sf"/>
</dbReference>
<gene>
    <name evidence="4" type="ORF">E1I18_03550</name>
</gene>
<accession>A0A507SPH8</accession>
<dbReference type="SUPFAM" id="SSF52540">
    <property type="entry name" value="P-loop containing nucleoside triphosphate hydrolases"/>
    <property type="match status" value="1"/>
</dbReference>
<evidence type="ECO:0000256" key="1">
    <source>
        <dbReference type="SAM" id="MobiDB-lite"/>
    </source>
</evidence>
<dbReference type="EMBL" id="SMDN01000023">
    <property type="protein sequence ID" value="TQC51262.1"/>
    <property type="molecule type" value="Genomic_DNA"/>
</dbReference>
<dbReference type="InterPro" id="IPR002052">
    <property type="entry name" value="DNA_methylase_N6_adenine_CS"/>
</dbReference>
<comment type="caution">
    <text evidence="4">The sequence shown here is derived from an EMBL/GenBank/DDBJ whole genome shotgun (WGS) entry which is preliminary data.</text>
</comment>
<evidence type="ECO:0000259" key="2">
    <source>
        <dbReference type="Pfam" id="PF04851"/>
    </source>
</evidence>
<dbReference type="InterPro" id="IPR027417">
    <property type="entry name" value="P-loop_NTPase"/>
</dbReference>
<dbReference type="GO" id="GO:0003677">
    <property type="term" value="F:DNA binding"/>
    <property type="evidence" value="ECO:0007669"/>
    <property type="project" value="InterPro"/>
</dbReference>
<dbReference type="SUPFAM" id="SSF53335">
    <property type="entry name" value="S-adenosyl-L-methionine-dependent methyltransferases"/>
    <property type="match status" value="1"/>
</dbReference>